<dbReference type="Gene3D" id="3.30.160.60">
    <property type="entry name" value="Classic Zinc Finger"/>
    <property type="match status" value="1"/>
</dbReference>
<organism evidence="10 11">
    <name type="scientific">Lachnellula hyalina</name>
    <dbReference type="NCBI Taxonomy" id="1316788"/>
    <lineage>
        <taxon>Eukaryota</taxon>
        <taxon>Fungi</taxon>
        <taxon>Dikarya</taxon>
        <taxon>Ascomycota</taxon>
        <taxon>Pezizomycotina</taxon>
        <taxon>Leotiomycetes</taxon>
        <taxon>Helotiales</taxon>
        <taxon>Lachnaceae</taxon>
        <taxon>Lachnellula</taxon>
    </lineage>
</organism>
<evidence type="ECO:0000313" key="10">
    <source>
        <dbReference type="EMBL" id="TVY29948.1"/>
    </source>
</evidence>
<evidence type="ECO:0000256" key="2">
    <source>
        <dbReference type="ARBA" id="ARBA00022833"/>
    </source>
</evidence>
<evidence type="ECO:0000256" key="7">
    <source>
        <dbReference type="SAM" id="MobiDB-lite"/>
    </source>
</evidence>
<evidence type="ECO:0000256" key="4">
    <source>
        <dbReference type="ARBA" id="ARBA00023163"/>
    </source>
</evidence>
<feature type="domain" description="Zn(2)-C6 fungal-type" evidence="8">
    <location>
        <begin position="91"/>
        <end position="120"/>
    </location>
</feature>
<gene>
    <name evidence="10" type="ORF">LHYA1_G001264</name>
</gene>
<name>A0A8H8U3E0_9HELO</name>
<dbReference type="InterPro" id="IPR007219">
    <property type="entry name" value="XnlR_reg_dom"/>
</dbReference>
<dbReference type="OrthoDB" id="654211at2759"/>
<dbReference type="SMART" id="SM00066">
    <property type="entry name" value="GAL4"/>
    <property type="match status" value="1"/>
</dbReference>
<feature type="region of interest" description="Disordered" evidence="7">
    <location>
        <begin position="122"/>
        <end position="146"/>
    </location>
</feature>
<dbReference type="InterPro" id="IPR001138">
    <property type="entry name" value="Zn2Cys6_DnaBD"/>
</dbReference>
<keyword evidence="4" id="KW-0804">Transcription</keyword>
<keyword evidence="5" id="KW-0539">Nucleus</keyword>
<sequence>MESRQFICRHAGCGKSFARKEHLGRHEKSHDPSNLLQCPACKRHFNRKSAFLLPLRSKKQTKIHNSDSLQRHVVKHGATFRQIPSVRAKRACFNCRVSKSKCDKNDPCFSCIKKGVQCKFQHDGDSHRPSRDASSSIAPGTSQSLNHNLTTATTAKPYSLTVVDDTTTQQTSLKDSYTRPSATKPRGLIDWTLVEIQPDPHVLAPTPKEVNSLQEVAQKYREIYFKQFHHRWPIEHRVSREYDGKDTDLCELSIRMIGAWLHGTSESVDFAIETHDELMDQLMTRLCQVTSQDRFQQSLPAWVCHAAVLNIIFGLYRGHNRGLSRTIILLNILIAALREVVFFRPATAWADEKKGYFVPMRTIKEGERQRLAYALFKLDSYTSILRNLPMTLCPEELHFSLPSTFSLYNTNGLHIWEPRLIEEPSYRACKSMNDLIVENISGNDSSFTGQPLLIEDIHLCLCAMQSKIWKHVQSNNSSQKPNRAVPCAEKESLRKDLERLRSRLDEILAQNPHPSSPSFGHEKLLPYRYYYGMEDHTQAGWQEPVINRVNDLLFDTQMLLLLLDLHLSLDIPNLVQVTRDQTPSAMEQGSATFQRAREHRRLSVQNWTSVPAARTAICRAIDILAIYQNFVSSSGPDISTRNLDPICHIALCTSALIIWAYCQFHDDDAQTCHQPGPDPTTGIEVTACSSDSGSGSLLEKEPLIETGEDSTRPLICGVRLCRHNTSALIGIFRECIPEGWGLVRVIAPGIFP</sequence>
<dbReference type="GO" id="GO:0000981">
    <property type="term" value="F:DNA-binding transcription factor activity, RNA polymerase II-specific"/>
    <property type="evidence" value="ECO:0007669"/>
    <property type="project" value="InterPro"/>
</dbReference>
<feature type="compositionally biased region" description="Basic and acidic residues" evidence="7">
    <location>
        <begin position="122"/>
        <end position="131"/>
    </location>
</feature>
<dbReference type="InterPro" id="IPR036864">
    <property type="entry name" value="Zn2-C6_fun-type_DNA-bd_sf"/>
</dbReference>
<dbReference type="AlphaFoldDB" id="A0A8H8U3E0"/>
<keyword evidence="11" id="KW-1185">Reference proteome</keyword>
<evidence type="ECO:0000259" key="9">
    <source>
        <dbReference type="PROSITE" id="PS50157"/>
    </source>
</evidence>
<dbReference type="Proteomes" id="UP000431533">
    <property type="component" value="Unassembled WGS sequence"/>
</dbReference>
<dbReference type="CDD" id="cd00067">
    <property type="entry name" value="GAL4"/>
    <property type="match status" value="1"/>
</dbReference>
<dbReference type="PROSITE" id="PS00463">
    <property type="entry name" value="ZN2_CY6_FUNGAL_1"/>
    <property type="match status" value="1"/>
</dbReference>
<dbReference type="RefSeq" id="XP_031008735.1">
    <property type="nucleotide sequence ID" value="XM_031146248.1"/>
</dbReference>
<keyword evidence="6" id="KW-0863">Zinc-finger</keyword>
<keyword evidence="3" id="KW-0805">Transcription regulation</keyword>
<reference evidence="10 11" key="1">
    <citation type="submission" date="2018-05" db="EMBL/GenBank/DDBJ databases">
        <title>Genome sequencing and assembly of the regulated plant pathogen Lachnellula willkommii and related sister species for the development of diagnostic species identification markers.</title>
        <authorList>
            <person name="Giroux E."/>
            <person name="Bilodeau G."/>
        </authorList>
    </citation>
    <scope>NUCLEOTIDE SEQUENCE [LARGE SCALE GENOMIC DNA]</scope>
    <source>
        <strain evidence="10 11">CBS 185.66</strain>
    </source>
</reference>
<feature type="domain" description="C2H2-type" evidence="9">
    <location>
        <begin position="6"/>
        <end position="35"/>
    </location>
</feature>
<keyword evidence="2" id="KW-0862">Zinc</keyword>
<dbReference type="SMART" id="SM00355">
    <property type="entry name" value="ZnF_C2H2"/>
    <property type="match status" value="1"/>
</dbReference>
<evidence type="ECO:0000256" key="5">
    <source>
        <dbReference type="ARBA" id="ARBA00023242"/>
    </source>
</evidence>
<dbReference type="EMBL" id="QGMH01000012">
    <property type="protein sequence ID" value="TVY29948.1"/>
    <property type="molecule type" value="Genomic_DNA"/>
</dbReference>
<dbReference type="InterPro" id="IPR013087">
    <property type="entry name" value="Znf_C2H2_type"/>
</dbReference>
<dbReference type="GO" id="GO:0003677">
    <property type="term" value="F:DNA binding"/>
    <property type="evidence" value="ECO:0007669"/>
    <property type="project" value="InterPro"/>
</dbReference>
<evidence type="ECO:0008006" key="12">
    <source>
        <dbReference type="Google" id="ProtNLM"/>
    </source>
</evidence>
<accession>A0A8H8U3E0</accession>
<dbReference type="Pfam" id="PF00172">
    <property type="entry name" value="Zn_clus"/>
    <property type="match status" value="1"/>
</dbReference>
<evidence type="ECO:0000256" key="1">
    <source>
        <dbReference type="ARBA" id="ARBA00022723"/>
    </source>
</evidence>
<comment type="caution">
    <text evidence="10">The sequence shown here is derived from an EMBL/GenBank/DDBJ whole genome shotgun (WGS) entry which is preliminary data.</text>
</comment>
<dbReference type="GeneID" id="41981462"/>
<dbReference type="PROSITE" id="PS50157">
    <property type="entry name" value="ZINC_FINGER_C2H2_2"/>
    <property type="match status" value="1"/>
</dbReference>
<dbReference type="InterPro" id="IPR036236">
    <property type="entry name" value="Znf_C2H2_sf"/>
</dbReference>
<dbReference type="PANTHER" id="PTHR47660">
    <property type="entry name" value="TRANSCRIPTION FACTOR WITH C2H2 AND ZN(2)-CYS(6) DNA BINDING DOMAIN (EUROFUNG)-RELATED-RELATED"/>
    <property type="match status" value="1"/>
</dbReference>
<evidence type="ECO:0000313" key="11">
    <source>
        <dbReference type="Proteomes" id="UP000431533"/>
    </source>
</evidence>
<dbReference type="Gene3D" id="4.10.240.10">
    <property type="entry name" value="Zn(2)-C6 fungal-type DNA-binding domain"/>
    <property type="match status" value="1"/>
</dbReference>
<keyword evidence="1" id="KW-0479">Metal-binding</keyword>
<evidence type="ECO:0000259" key="8">
    <source>
        <dbReference type="PROSITE" id="PS50048"/>
    </source>
</evidence>
<dbReference type="PROSITE" id="PS50048">
    <property type="entry name" value="ZN2_CY6_FUNGAL_2"/>
    <property type="match status" value="1"/>
</dbReference>
<dbReference type="SUPFAM" id="SSF57701">
    <property type="entry name" value="Zn2/Cys6 DNA-binding domain"/>
    <property type="match status" value="1"/>
</dbReference>
<proteinExistence type="predicted"/>
<dbReference type="CDD" id="cd12148">
    <property type="entry name" value="fungal_TF_MHR"/>
    <property type="match status" value="1"/>
</dbReference>
<dbReference type="GO" id="GO:0006351">
    <property type="term" value="P:DNA-templated transcription"/>
    <property type="evidence" value="ECO:0007669"/>
    <property type="project" value="InterPro"/>
</dbReference>
<feature type="compositionally biased region" description="Polar residues" evidence="7">
    <location>
        <begin position="132"/>
        <end position="146"/>
    </location>
</feature>
<dbReference type="PANTHER" id="PTHR47660:SF2">
    <property type="entry name" value="TRANSCRIPTION FACTOR WITH C2H2 AND ZN(2)-CYS(6) DNA BINDING DOMAIN (EUROFUNG)"/>
    <property type="match status" value="1"/>
</dbReference>
<dbReference type="SUPFAM" id="SSF57667">
    <property type="entry name" value="beta-beta-alpha zinc fingers"/>
    <property type="match status" value="1"/>
</dbReference>
<evidence type="ECO:0000256" key="6">
    <source>
        <dbReference type="PROSITE-ProRule" id="PRU00042"/>
    </source>
</evidence>
<protein>
    <recommendedName>
        <fullName evidence="12">Zn(2)-C6 fungal-type domain-containing protein</fullName>
    </recommendedName>
</protein>
<dbReference type="GO" id="GO:0008270">
    <property type="term" value="F:zinc ion binding"/>
    <property type="evidence" value="ECO:0007669"/>
    <property type="project" value="UniProtKB-KW"/>
</dbReference>
<evidence type="ECO:0000256" key="3">
    <source>
        <dbReference type="ARBA" id="ARBA00023015"/>
    </source>
</evidence>
<dbReference type="PROSITE" id="PS00028">
    <property type="entry name" value="ZINC_FINGER_C2H2_1"/>
    <property type="match status" value="1"/>
</dbReference>
<dbReference type="Pfam" id="PF04082">
    <property type="entry name" value="Fungal_trans"/>
    <property type="match status" value="1"/>
</dbReference>